<evidence type="ECO:0000313" key="2">
    <source>
        <dbReference type="Proteomes" id="UP000644010"/>
    </source>
</evidence>
<keyword evidence="2" id="KW-1185">Reference proteome</keyword>
<dbReference type="RefSeq" id="WP_186960684.1">
    <property type="nucleotide sequence ID" value="NZ_JACOOI010000024.1"/>
</dbReference>
<dbReference type="Proteomes" id="UP000644010">
    <property type="component" value="Unassembled WGS sequence"/>
</dbReference>
<organism evidence="1 2">
    <name type="scientific">Parabacteroides segnis</name>
    <dbReference type="NCBI Taxonomy" id="2763058"/>
    <lineage>
        <taxon>Bacteria</taxon>
        <taxon>Pseudomonadati</taxon>
        <taxon>Bacteroidota</taxon>
        <taxon>Bacteroidia</taxon>
        <taxon>Bacteroidales</taxon>
        <taxon>Tannerellaceae</taxon>
        <taxon>Parabacteroides</taxon>
    </lineage>
</organism>
<accession>A0ABR7E570</accession>
<evidence type="ECO:0000313" key="1">
    <source>
        <dbReference type="EMBL" id="MBC5644911.1"/>
    </source>
</evidence>
<comment type="caution">
    <text evidence="1">The sequence shown here is derived from an EMBL/GenBank/DDBJ whole genome shotgun (WGS) entry which is preliminary data.</text>
</comment>
<sequence>MIIDSMSIEEMQKEVKKDIDSLYTKIYYLFAENRRFFVKSKKFPIYKIFSWKSRVTQIEWNIIILARKKKEQTIPKIIPYVRYQSYGTGIFYVRRMEEGVMTITFTPHCIRRYRERYLKDDKCKFSVDEVFCHLFRNTELPTYYYPPEENKFVMHIDQGIVLGEYVGDKTQLLAKTFVSKDMLFEKQMEEDNFSIDIKNLVMNSERYRNNSCLPLAVNKYTGDVDEIFYRDFNV</sequence>
<protein>
    <submittedName>
        <fullName evidence="1">Uncharacterized protein</fullName>
    </submittedName>
</protein>
<gene>
    <name evidence="1" type="ORF">H8S77_18695</name>
</gene>
<proteinExistence type="predicted"/>
<dbReference type="EMBL" id="JACOOI010000024">
    <property type="protein sequence ID" value="MBC5644911.1"/>
    <property type="molecule type" value="Genomic_DNA"/>
</dbReference>
<reference evidence="1 2" key="1">
    <citation type="submission" date="2020-08" db="EMBL/GenBank/DDBJ databases">
        <title>Genome public.</title>
        <authorList>
            <person name="Liu C."/>
            <person name="Sun Q."/>
        </authorList>
    </citation>
    <scope>NUCLEOTIDE SEQUENCE [LARGE SCALE GENOMIC DNA]</scope>
    <source>
        <strain evidence="1 2">BX2</strain>
    </source>
</reference>
<name>A0ABR7E570_9BACT</name>